<proteinExistence type="predicted"/>
<sequence length="524" mass="58975">MSGKPVAYATMITNFDSTEQRREWERIVDDKGVQFSWEQLWFRDSAVHQCERLLNEETTFATHFAGTIRTAYLYCPRIMLTDAQLFDGVFFLALGPRAVNEILGKSYKDGPAIIVSGRKNTLEECLVNFTVRRIADIKKSATKDLPCAGEDSQYALRPLEYSALGGKNMRESQSLGMSDDFYASFTNRLNRASKRGRDESKAQVIAEALACTWYGSEQSQHKLAFLAQRWQEWIDAEREGLILYENQNDEVAKQRSQGTFGELFQRYSKKYGDVLCRSAHLESTERSDDVPSGNTAQRRECCARALDDLMTLPKRSDAFLRIDSADLPEADNGSGASGGCSKQMLRDWYQFVYQQSLAGLLGANLVSVDAKENSFAQLAGNHSGSAALMLSGNITRILGEMPFVRFVTFCYDSRSTIRAWRECSPKDSPRKQRIVTRNMAYSVEQAGQEKSLSDDRRSMLWGAVVAMVLAFISAMTDNVWLNGNAPIWLIVAAAWVISIVPDLIDMVSWLREVRSSSKTVVYLQ</sequence>
<dbReference type="EMBL" id="RZUH01000021">
    <property type="protein sequence ID" value="KAA8825083.1"/>
    <property type="molecule type" value="Genomic_DNA"/>
</dbReference>
<organism evidence="2 3">
    <name type="scientific">Bifidobacterium myosotis</name>
    <dbReference type="NCBI Taxonomy" id="1630166"/>
    <lineage>
        <taxon>Bacteria</taxon>
        <taxon>Bacillati</taxon>
        <taxon>Actinomycetota</taxon>
        <taxon>Actinomycetes</taxon>
        <taxon>Bifidobacteriales</taxon>
        <taxon>Bifidobacteriaceae</taxon>
        <taxon>Bifidobacterium</taxon>
    </lineage>
</organism>
<protein>
    <submittedName>
        <fullName evidence="2">Uncharacterized protein</fullName>
    </submittedName>
</protein>
<name>A0A5M9ZFM3_9BIFI</name>
<dbReference type="AlphaFoldDB" id="A0A5M9ZFM3"/>
<keyword evidence="1" id="KW-0472">Membrane</keyword>
<keyword evidence="1" id="KW-0812">Transmembrane</keyword>
<gene>
    <name evidence="2" type="ORF">EMO91_12905</name>
</gene>
<feature type="transmembrane region" description="Helical" evidence="1">
    <location>
        <begin position="460"/>
        <end position="481"/>
    </location>
</feature>
<feature type="transmembrane region" description="Helical" evidence="1">
    <location>
        <begin position="487"/>
        <end position="510"/>
    </location>
</feature>
<accession>A0A5M9ZFM3</accession>
<evidence type="ECO:0000256" key="1">
    <source>
        <dbReference type="SAM" id="Phobius"/>
    </source>
</evidence>
<evidence type="ECO:0000313" key="3">
    <source>
        <dbReference type="Proteomes" id="UP000410049"/>
    </source>
</evidence>
<dbReference type="Proteomes" id="UP000410049">
    <property type="component" value="Unassembled WGS sequence"/>
</dbReference>
<reference evidence="2 3" key="1">
    <citation type="journal article" date="2019" name="Syst. Appl. Microbiol.">
        <title>Characterization of Bifidobacterium species in feaces of the Egyptian fruit bat: Description of B. vespertilionis sp. nov. and B. rousetti sp. nov.</title>
        <authorList>
            <person name="Modesto M."/>
            <person name="Satti M."/>
            <person name="Watanabe K."/>
            <person name="Puglisi E."/>
            <person name="Morelli L."/>
            <person name="Huang C.-H."/>
            <person name="Liou J.-S."/>
            <person name="Miyashita M."/>
            <person name="Tamura T."/>
            <person name="Saito S."/>
            <person name="Mori K."/>
            <person name="Huang L."/>
            <person name="Sciavilla P."/>
            <person name="Sandri C."/>
            <person name="Spiezio C."/>
            <person name="Vitali F."/>
            <person name="Cavalieri D."/>
            <person name="Perpetuini G."/>
            <person name="Tofalo R."/>
            <person name="Bonetti A."/>
            <person name="Arita M."/>
            <person name="Mattarelli P."/>
        </authorList>
    </citation>
    <scope>NUCLEOTIDE SEQUENCE [LARGE SCALE GENOMIC DNA]</scope>
    <source>
        <strain evidence="2 3">RST17</strain>
    </source>
</reference>
<keyword evidence="1" id="KW-1133">Transmembrane helix</keyword>
<comment type="caution">
    <text evidence="2">The sequence shown here is derived from an EMBL/GenBank/DDBJ whole genome shotgun (WGS) entry which is preliminary data.</text>
</comment>
<dbReference type="RefSeq" id="WP_150380286.1">
    <property type="nucleotide sequence ID" value="NZ_RZUH01000021.1"/>
</dbReference>
<evidence type="ECO:0000313" key="2">
    <source>
        <dbReference type="EMBL" id="KAA8825083.1"/>
    </source>
</evidence>